<proteinExistence type="inferred from homology"/>
<feature type="compositionally biased region" description="Basic and acidic residues" evidence="4">
    <location>
        <begin position="465"/>
        <end position="478"/>
    </location>
</feature>
<dbReference type="InterPro" id="IPR011837">
    <property type="entry name" value="Glycogen_debranch_GlgX"/>
</dbReference>
<dbReference type="InterPro" id="IPR004193">
    <property type="entry name" value="Glyco_hydro_13_N"/>
</dbReference>
<dbReference type="InterPro" id="IPR014756">
    <property type="entry name" value="Ig_E-set"/>
</dbReference>
<evidence type="ECO:0000259" key="5">
    <source>
        <dbReference type="SMART" id="SM00642"/>
    </source>
</evidence>
<evidence type="ECO:0000256" key="2">
    <source>
        <dbReference type="ARBA" id="ARBA00022801"/>
    </source>
</evidence>
<evidence type="ECO:0000313" key="7">
    <source>
        <dbReference type="Proteomes" id="UP000244924"/>
    </source>
</evidence>
<dbReference type="InterPro" id="IPR006047">
    <property type="entry name" value="GH13_cat_dom"/>
</dbReference>
<feature type="domain" description="Glycosyl hydrolase family 13 catalytic" evidence="5">
    <location>
        <begin position="139"/>
        <end position="566"/>
    </location>
</feature>
<dbReference type="Pfam" id="PF00128">
    <property type="entry name" value="Alpha-amylase"/>
    <property type="match status" value="1"/>
</dbReference>
<dbReference type="CDD" id="cd02856">
    <property type="entry name" value="E_set_GDE_Isoamylase_N"/>
    <property type="match status" value="1"/>
</dbReference>
<dbReference type="SUPFAM" id="SSF81296">
    <property type="entry name" value="E set domains"/>
    <property type="match status" value="1"/>
</dbReference>
<dbReference type="Gene3D" id="3.20.20.80">
    <property type="entry name" value="Glycosidases"/>
    <property type="match status" value="1"/>
</dbReference>
<dbReference type="AlphaFoldDB" id="A0A2R8BNL3"/>
<evidence type="ECO:0000313" key="6">
    <source>
        <dbReference type="EMBL" id="SPH25031.1"/>
    </source>
</evidence>
<gene>
    <name evidence="6" type="primary">glgX</name>
    <name evidence="6" type="ORF">DEA8626_04066</name>
</gene>
<accession>A0A2R8BNL3</accession>
<dbReference type="SUPFAM" id="SSF51445">
    <property type="entry name" value="(Trans)glycosidases"/>
    <property type="match status" value="1"/>
</dbReference>
<feature type="region of interest" description="Disordered" evidence="4">
    <location>
        <begin position="465"/>
        <end position="492"/>
    </location>
</feature>
<dbReference type="InterPro" id="IPR013783">
    <property type="entry name" value="Ig-like_fold"/>
</dbReference>
<reference evidence="6 7" key="1">
    <citation type="submission" date="2018-03" db="EMBL/GenBank/DDBJ databases">
        <authorList>
            <person name="Keele B.F."/>
        </authorList>
    </citation>
    <scope>NUCLEOTIDE SEQUENCE [LARGE SCALE GENOMIC DNA]</scope>
    <source>
        <strain evidence="6 7">CECT 8626</strain>
    </source>
</reference>
<keyword evidence="7" id="KW-1185">Reference proteome</keyword>
<keyword evidence="2 6" id="KW-0378">Hydrolase</keyword>
<evidence type="ECO:0000256" key="3">
    <source>
        <dbReference type="ARBA" id="ARBA00023295"/>
    </source>
</evidence>
<dbReference type="NCBIfam" id="TIGR02100">
    <property type="entry name" value="glgX_debranch"/>
    <property type="match status" value="1"/>
</dbReference>
<dbReference type="Gene3D" id="2.60.40.10">
    <property type="entry name" value="Immunoglobulins"/>
    <property type="match status" value="1"/>
</dbReference>
<dbReference type="Gene3D" id="2.60.40.1180">
    <property type="entry name" value="Golgi alpha-mannosidase II"/>
    <property type="match status" value="1"/>
</dbReference>
<dbReference type="InterPro" id="IPR013780">
    <property type="entry name" value="Glyco_hydro_b"/>
</dbReference>
<dbReference type="EC" id="3.2.1.-" evidence="6"/>
<dbReference type="SUPFAM" id="SSF51011">
    <property type="entry name" value="Glycosyl hydrolase domain"/>
    <property type="match status" value="1"/>
</dbReference>
<dbReference type="GO" id="GO:0005980">
    <property type="term" value="P:glycogen catabolic process"/>
    <property type="evidence" value="ECO:0007669"/>
    <property type="project" value="InterPro"/>
</dbReference>
<dbReference type="Proteomes" id="UP000244924">
    <property type="component" value="Unassembled WGS sequence"/>
</dbReference>
<name>A0A2R8BNL3_9RHOB</name>
<dbReference type="PANTHER" id="PTHR43002">
    <property type="entry name" value="GLYCOGEN DEBRANCHING ENZYME"/>
    <property type="match status" value="1"/>
</dbReference>
<keyword evidence="3 6" id="KW-0326">Glycosidase</keyword>
<dbReference type="EMBL" id="OMOQ01000007">
    <property type="protein sequence ID" value="SPH25031.1"/>
    <property type="molecule type" value="Genomic_DNA"/>
</dbReference>
<protein>
    <submittedName>
        <fullName evidence="6">Glycogen operon protein GlgX</fullName>
        <ecNumber evidence="6">3.2.1.-</ecNumber>
    </submittedName>
</protein>
<dbReference type="Pfam" id="PF02922">
    <property type="entry name" value="CBM_48"/>
    <property type="match status" value="1"/>
</dbReference>
<sequence length="694" mass="77439">MTSEPTISAGRAAPLGASFDGDGVNFAVFSAHAARMTLCLFSEDGKTETHRIELPERDGDVWHGYIGGLRPGQMYGYRADGLYAPFEGHRFNANKLLIDPYAKRLTGQPKWHDALFGYDGKRDDLSFDARDSSPYVPRSVVVDPAFSWGEDTPPHIPTEDSIIYEAHVKGLTQLHSGAAPQGKFLGLSSDVMLEHLTRLGITAIELLPAQSFLNDRFLVEQGLTNYWGYQTLGFFAPDPRYLHDGDIHEFQQMVARFHAAGIEVLMDVVYNHTCEGNERGPTLSFRGLDNLSYYRLAEDKRFYVNDTGTGNTVNVDHPMVLRMIMDSLRYWVGVMHVDGFRFDLCATLGRTARGFENGAAFFDAIRQDPVLAKVKLIAEPWDVGPGGYQLGAFPPPFLEWNDRFRDAVRRFWRGDTAQVPRLADRLMGSAMQFDHSGRPATTSVNFVTAHDGFTLTDVVSYDHKHNEANGEDNRDGHDASYSSNMGVEGPTDDTDILSARAQRRRNMMATLLLSQGTPMILGGDEIGNSQGGNNNAYCQDNETSWIDWSAADWPFFEFTRQMIAFRKAHPILRQKRFLHSRERAADGIEDLFWWREDGEPMGEADWTDPNRKILCAEMRTASGTPAYAALETAVFAVFNAGPRAQVVMPTPLKGMRWICKVDTSAPERPSSDVSQGSIDCPAESVMVLTLEPAE</sequence>
<evidence type="ECO:0000256" key="4">
    <source>
        <dbReference type="SAM" id="MobiDB-lite"/>
    </source>
</evidence>
<dbReference type="InterPro" id="IPR017853">
    <property type="entry name" value="GH"/>
</dbReference>
<evidence type="ECO:0000256" key="1">
    <source>
        <dbReference type="ARBA" id="ARBA00008061"/>
    </source>
</evidence>
<dbReference type="CDD" id="cd11326">
    <property type="entry name" value="AmyAc_Glg_debranch"/>
    <property type="match status" value="1"/>
</dbReference>
<dbReference type="OrthoDB" id="3236218at2"/>
<comment type="similarity">
    <text evidence="1">Belongs to the glycosyl hydrolase 13 family.</text>
</comment>
<organism evidence="6 7">
    <name type="scientific">Albidovulum aquaemixtae</name>
    <dbReference type="NCBI Taxonomy" id="1542388"/>
    <lineage>
        <taxon>Bacteria</taxon>
        <taxon>Pseudomonadati</taxon>
        <taxon>Pseudomonadota</taxon>
        <taxon>Alphaproteobacteria</taxon>
        <taxon>Rhodobacterales</taxon>
        <taxon>Paracoccaceae</taxon>
        <taxon>Albidovulum</taxon>
    </lineage>
</organism>
<dbReference type="GO" id="GO:0004135">
    <property type="term" value="F:amylo-alpha-1,6-glucosidase activity"/>
    <property type="evidence" value="ECO:0007669"/>
    <property type="project" value="InterPro"/>
</dbReference>
<dbReference type="RefSeq" id="WP_108855019.1">
    <property type="nucleotide sequence ID" value="NZ_OMOQ01000007.1"/>
</dbReference>
<dbReference type="SMART" id="SM00642">
    <property type="entry name" value="Aamy"/>
    <property type="match status" value="1"/>
</dbReference>
<dbReference type="InterPro" id="IPR044505">
    <property type="entry name" value="GlgX_Isoamylase_N_E_set"/>
</dbReference>